<sequence>MASCAQNDYFMGILCLILVLISGQVVKGIKEPFVCIGKCSDFEDCNKACISKGYQLGGYCYGFSVLDLACCCTKGCQHFVLY</sequence>
<gene>
    <name evidence="2" type="ORF">CDL12_30331</name>
</gene>
<reference evidence="3" key="1">
    <citation type="journal article" date="2018" name="Gigascience">
        <title>Genome assembly of the Pink Ipe (Handroanthus impetiginosus, Bignoniaceae), a highly valued, ecologically keystone Neotropical timber forest tree.</title>
        <authorList>
            <person name="Silva-Junior O.B."/>
            <person name="Grattapaglia D."/>
            <person name="Novaes E."/>
            <person name="Collevatti R.G."/>
        </authorList>
    </citation>
    <scope>NUCLEOTIDE SEQUENCE [LARGE SCALE GENOMIC DNA]</scope>
    <source>
        <strain evidence="3">cv. UFG-1</strain>
    </source>
</reference>
<keyword evidence="1" id="KW-0732">Signal</keyword>
<dbReference type="EMBL" id="NKXS01010543">
    <property type="protein sequence ID" value="PIM97201.1"/>
    <property type="molecule type" value="Genomic_DNA"/>
</dbReference>
<evidence type="ECO:0008006" key="4">
    <source>
        <dbReference type="Google" id="ProtNLM"/>
    </source>
</evidence>
<dbReference type="OrthoDB" id="1141610at2759"/>
<proteinExistence type="predicted"/>
<comment type="caution">
    <text evidence="2">The sequence shown here is derived from an EMBL/GenBank/DDBJ whole genome shotgun (WGS) entry which is preliminary data.</text>
</comment>
<feature type="signal peptide" evidence="1">
    <location>
        <begin position="1"/>
        <end position="23"/>
    </location>
</feature>
<protein>
    <recommendedName>
        <fullName evidence="4">Knottin scorpion toxin-like domain-containing protein</fullName>
    </recommendedName>
</protein>
<evidence type="ECO:0000313" key="2">
    <source>
        <dbReference type="EMBL" id="PIM97201.1"/>
    </source>
</evidence>
<feature type="chain" id="PRO_5013963768" description="Knottin scorpion toxin-like domain-containing protein" evidence="1">
    <location>
        <begin position="24"/>
        <end position="82"/>
    </location>
</feature>
<keyword evidence="3" id="KW-1185">Reference proteome</keyword>
<dbReference type="AlphaFoldDB" id="A0A2G9FW97"/>
<name>A0A2G9FW97_9LAMI</name>
<accession>A0A2G9FW97</accession>
<evidence type="ECO:0000256" key="1">
    <source>
        <dbReference type="SAM" id="SignalP"/>
    </source>
</evidence>
<dbReference type="Proteomes" id="UP000231279">
    <property type="component" value="Unassembled WGS sequence"/>
</dbReference>
<organism evidence="2 3">
    <name type="scientific">Handroanthus impetiginosus</name>
    <dbReference type="NCBI Taxonomy" id="429701"/>
    <lineage>
        <taxon>Eukaryota</taxon>
        <taxon>Viridiplantae</taxon>
        <taxon>Streptophyta</taxon>
        <taxon>Embryophyta</taxon>
        <taxon>Tracheophyta</taxon>
        <taxon>Spermatophyta</taxon>
        <taxon>Magnoliopsida</taxon>
        <taxon>eudicotyledons</taxon>
        <taxon>Gunneridae</taxon>
        <taxon>Pentapetalae</taxon>
        <taxon>asterids</taxon>
        <taxon>lamiids</taxon>
        <taxon>Lamiales</taxon>
        <taxon>Bignoniaceae</taxon>
        <taxon>Crescentiina</taxon>
        <taxon>Tabebuia alliance</taxon>
        <taxon>Handroanthus</taxon>
    </lineage>
</organism>
<evidence type="ECO:0000313" key="3">
    <source>
        <dbReference type="Proteomes" id="UP000231279"/>
    </source>
</evidence>